<organism evidence="1 2">
    <name type="scientific">Pelomonas baiyunensis</name>
    <dbReference type="NCBI Taxonomy" id="3299026"/>
    <lineage>
        <taxon>Bacteria</taxon>
        <taxon>Pseudomonadati</taxon>
        <taxon>Pseudomonadota</taxon>
        <taxon>Betaproteobacteria</taxon>
        <taxon>Burkholderiales</taxon>
        <taxon>Sphaerotilaceae</taxon>
        <taxon>Roseateles</taxon>
    </lineage>
</organism>
<reference evidence="1 2" key="1">
    <citation type="submission" date="2024-08" db="EMBL/GenBank/DDBJ databases">
        <authorList>
            <person name="Lu H."/>
        </authorList>
    </citation>
    <scope>NUCLEOTIDE SEQUENCE [LARGE SCALE GENOMIC DNA]</scope>
    <source>
        <strain evidence="1 2">BYS87W</strain>
    </source>
</reference>
<evidence type="ECO:0000313" key="1">
    <source>
        <dbReference type="EMBL" id="MFG6467842.1"/>
    </source>
</evidence>
<comment type="caution">
    <text evidence="1">The sequence shown here is derived from an EMBL/GenBank/DDBJ whole genome shotgun (WGS) entry which is preliminary data.</text>
</comment>
<sequence length="246" mass="27481">MAVLLWAGGAQVSATEPDLKYKRIEHTIHFAPGQSPYRGMEWSYPVVLPAPTPVLQRLNAWMRQLSLAPFSACDRAVELQVQAMPDSQVLQALEADPAFTACDMLQSAVSPVSALGRYVFVEHHTEWLGQTGPKKGVETLVFDLKLGAPARVEDLFVSGALGVLNDALAERIAKDARRPECSGRRFDWSQVSLQSVDALFITYPYNPREWRQCGDGIEALNGPTVRRLLLKPRDLQPTRRWGWQMP</sequence>
<protein>
    <recommendedName>
        <fullName evidence="3">DUF3298 domain-containing protein</fullName>
    </recommendedName>
</protein>
<evidence type="ECO:0000313" key="2">
    <source>
        <dbReference type="Proteomes" id="UP001606303"/>
    </source>
</evidence>
<name>A0ABW7H0T5_9BURK</name>
<evidence type="ECO:0008006" key="3">
    <source>
        <dbReference type="Google" id="ProtNLM"/>
    </source>
</evidence>
<gene>
    <name evidence="1" type="ORF">ACG01O_14545</name>
</gene>
<dbReference type="Proteomes" id="UP001606303">
    <property type="component" value="Unassembled WGS sequence"/>
</dbReference>
<dbReference type="RefSeq" id="WP_394385716.1">
    <property type="nucleotide sequence ID" value="NZ_JBIGIB010000004.1"/>
</dbReference>
<dbReference type="EMBL" id="JBIGIB010000004">
    <property type="protein sequence ID" value="MFG6467842.1"/>
    <property type="molecule type" value="Genomic_DNA"/>
</dbReference>
<proteinExistence type="predicted"/>
<accession>A0ABW7H0T5</accession>
<keyword evidence="2" id="KW-1185">Reference proteome</keyword>